<organism evidence="2 3">
    <name type="scientific">Paenibacillus chitinolyticus</name>
    <dbReference type="NCBI Taxonomy" id="79263"/>
    <lineage>
        <taxon>Bacteria</taxon>
        <taxon>Bacillati</taxon>
        <taxon>Bacillota</taxon>
        <taxon>Bacilli</taxon>
        <taxon>Bacillales</taxon>
        <taxon>Paenibacillaceae</taxon>
        <taxon>Paenibacillus</taxon>
    </lineage>
</organism>
<sequence>MTINKKSSRRIKVRDDSYIWTVSPNDGYIIVIVEHEVSRGNRLEIYITSDIDSVWVKFPNTEHLNLKIVRPKDVEFFICQALDLGWIPKVKGKPVVFDFNGLKITRRLS</sequence>
<dbReference type="Proteomes" id="UP000288943">
    <property type="component" value="Chromosome"/>
</dbReference>
<dbReference type="GeneID" id="95376546"/>
<evidence type="ECO:0000313" key="2">
    <source>
        <dbReference type="EMBL" id="QAV19322.1"/>
    </source>
</evidence>
<evidence type="ECO:0000313" key="3">
    <source>
        <dbReference type="Proteomes" id="UP000288943"/>
    </source>
</evidence>
<dbReference type="KEGG" id="pchi:PC41400_17250"/>
<protein>
    <submittedName>
        <fullName evidence="2">Uncharacterized protein</fullName>
    </submittedName>
</protein>
<name>A0A410WYP1_9BACL</name>
<dbReference type="Proteomes" id="UP001527202">
    <property type="component" value="Unassembled WGS sequence"/>
</dbReference>
<reference evidence="2 3" key="1">
    <citation type="submission" date="2018-01" db="EMBL/GenBank/DDBJ databases">
        <title>The whole genome sequencing and assembly of Paenibacillus chitinolyticus KCCM 41400 strain.</title>
        <authorList>
            <person name="Kim J.-Y."/>
            <person name="Park M.-K."/>
            <person name="Lee Y.-J."/>
            <person name="Yi H."/>
            <person name="Bahn Y.-S."/>
            <person name="Kim J.F."/>
            <person name="Lee D.-W."/>
        </authorList>
    </citation>
    <scope>NUCLEOTIDE SEQUENCE [LARGE SCALE GENOMIC DNA]</scope>
    <source>
        <strain evidence="2 3">KCCM 41400</strain>
    </source>
</reference>
<keyword evidence="4" id="KW-1185">Reference proteome</keyword>
<reference evidence="1 4" key="2">
    <citation type="submission" date="2022-05" db="EMBL/GenBank/DDBJ databases">
        <title>Genome Sequencing of Bee-Associated Microbes.</title>
        <authorList>
            <person name="Dunlap C."/>
        </authorList>
    </citation>
    <scope>NUCLEOTIDE SEQUENCE [LARGE SCALE GENOMIC DNA]</scope>
    <source>
        <strain evidence="1 4">NRRL B-23120</strain>
    </source>
</reference>
<accession>A0A410WYP1</accession>
<proteinExistence type="predicted"/>
<gene>
    <name evidence="1" type="ORF">M5X16_10955</name>
    <name evidence="2" type="ORF">PC41400_17250</name>
</gene>
<evidence type="ECO:0000313" key="1">
    <source>
        <dbReference type="EMBL" id="MCY9596290.1"/>
    </source>
</evidence>
<dbReference type="OrthoDB" id="196248at2"/>
<dbReference type="EMBL" id="CP026520">
    <property type="protein sequence ID" value="QAV19322.1"/>
    <property type="molecule type" value="Genomic_DNA"/>
</dbReference>
<dbReference type="RefSeq" id="WP_084706498.1">
    <property type="nucleotide sequence ID" value="NZ_CP026520.1"/>
</dbReference>
<dbReference type="AlphaFoldDB" id="A0A410WYP1"/>
<evidence type="ECO:0000313" key="4">
    <source>
        <dbReference type="Proteomes" id="UP001527202"/>
    </source>
</evidence>
<dbReference type="EMBL" id="JAMDMJ010000013">
    <property type="protein sequence ID" value="MCY9596290.1"/>
    <property type="molecule type" value="Genomic_DNA"/>
</dbReference>